<dbReference type="Proteomes" id="UP000292781">
    <property type="component" value="Unassembled WGS sequence"/>
</dbReference>
<organism evidence="2 3">
    <name type="scientific">Siculibacillus lacustris</name>
    <dbReference type="NCBI Taxonomy" id="1549641"/>
    <lineage>
        <taxon>Bacteria</taxon>
        <taxon>Pseudomonadati</taxon>
        <taxon>Pseudomonadota</taxon>
        <taxon>Alphaproteobacteria</taxon>
        <taxon>Hyphomicrobiales</taxon>
        <taxon>Ancalomicrobiaceae</taxon>
        <taxon>Siculibacillus</taxon>
    </lineage>
</organism>
<dbReference type="Pfam" id="PF07883">
    <property type="entry name" value="Cupin_2"/>
    <property type="match status" value="1"/>
</dbReference>
<accession>A0A4Q9VXU3</accession>
<dbReference type="InterPro" id="IPR052535">
    <property type="entry name" value="Bacilysin_H2HPP_isomerase"/>
</dbReference>
<keyword evidence="3" id="KW-1185">Reference proteome</keyword>
<dbReference type="Gene3D" id="2.60.120.10">
    <property type="entry name" value="Jelly Rolls"/>
    <property type="match status" value="1"/>
</dbReference>
<dbReference type="OrthoDB" id="9811153at2"/>
<dbReference type="EMBL" id="SJFN01000001">
    <property type="protein sequence ID" value="TBW41319.1"/>
    <property type="molecule type" value="Genomic_DNA"/>
</dbReference>
<protein>
    <submittedName>
        <fullName evidence="2">Cupin domain-containing protein</fullName>
    </submittedName>
</protein>
<reference evidence="2 3" key="1">
    <citation type="submission" date="2019-02" db="EMBL/GenBank/DDBJ databases">
        <title>Siculibacillus lacustris gen. nov., sp. nov., a new rosette-forming bacterium isolated from a freshwater crater lake (Lake St. Ana, Romania).</title>
        <authorList>
            <person name="Felfoldi T."/>
            <person name="Marton Z."/>
            <person name="Szabo A."/>
            <person name="Mentes A."/>
            <person name="Boka K."/>
            <person name="Marialigeti K."/>
            <person name="Mathe I."/>
            <person name="Koncz M."/>
            <person name="Schumann P."/>
            <person name="Toth E."/>
        </authorList>
    </citation>
    <scope>NUCLEOTIDE SEQUENCE [LARGE SCALE GENOMIC DNA]</scope>
    <source>
        <strain evidence="2 3">SA-279</strain>
    </source>
</reference>
<dbReference type="InterPro" id="IPR011051">
    <property type="entry name" value="RmlC_Cupin_sf"/>
</dbReference>
<evidence type="ECO:0000313" key="2">
    <source>
        <dbReference type="EMBL" id="TBW41319.1"/>
    </source>
</evidence>
<proteinExistence type="predicted"/>
<dbReference type="SUPFAM" id="SSF51182">
    <property type="entry name" value="RmlC-like cupins"/>
    <property type="match status" value="1"/>
</dbReference>
<name>A0A4Q9VXU3_9HYPH</name>
<sequence>MDYAANKKSKYCYTIADIPLVPLTAQSSTRFVAAGPALLSFITNPPGCVFPIHSHEAVQILVILEGTEEHICGDETFLMEAGDVCVHPSNVPHGGKTSTGFRGIDIFVPPREDYLKLMADHGLPITGPKP</sequence>
<dbReference type="InterPro" id="IPR014710">
    <property type="entry name" value="RmlC-like_jellyroll"/>
</dbReference>
<gene>
    <name evidence="2" type="ORF">EYW49_00925</name>
</gene>
<dbReference type="InterPro" id="IPR013096">
    <property type="entry name" value="Cupin_2"/>
</dbReference>
<dbReference type="RefSeq" id="WP_131304972.1">
    <property type="nucleotide sequence ID" value="NZ_SJFN01000001.1"/>
</dbReference>
<comment type="caution">
    <text evidence="2">The sequence shown here is derived from an EMBL/GenBank/DDBJ whole genome shotgun (WGS) entry which is preliminary data.</text>
</comment>
<dbReference type="PANTHER" id="PTHR40112">
    <property type="entry name" value="H2HPP ISOMERASE"/>
    <property type="match status" value="1"/>
</dbReference>
<evidence type="ECO:0000313" key="3">
    <source>
        <dbReference type="Proteomes" id="UP000292781"/>
    </source>
</evidence>
<dbReference type="PANTHER" id="PTHR40112:SF1">
    <property type="entry name" value="H2HPP ISOMERASE"/>
    <property type="match status" value="1"/>
</dbReference>
<evidence type="ECO:0000259" key="1">
    <source>
        <dbReference type="Pfam" id="PF07883"/>
    </source>
</evidence>
<dbReference type="AlphaFoldDB" id="A0A4Q9VXU3"/>
<feature type="domain" description="Cupin type-2" evidence="1">
    <location>
        <begin position="43"/>
        <end position="95"/>
    </location>
</feature>